<protein>
    <submittedName>
        <fullName evidence="2">Uncharacterized protein</fullName>
    </submittedName>
</protein>
<organism evidence="2">
    <name type="scientific">Ixodes ricinus</name>
    <name type="common">Common tick</name>
    <name type="synonym">Acarus ricinus</name>
    <dbReference type="NCBI Taxonomy" id="34613"/>
    <lineage>
        <taxon>Eukaryota</taxon>
        <taxon>Metazoa</taxon>
        <taxon>Ecdysozoa</taxon>
        <taxon>Arthropoda</taxon>
        <taxon>Chelicerata</taxon>
        <taxon>Arachnida</taxon>
        <taxon>Acari</taxon>
        <taxon>Parasitiformes</taxon>
        <taxon>Ixodida</taxon>
        <taxon>Ixodoidea</taxon>
        <taxon>Ixodidae</taxon>
        <taxon>Ixodinae</taxon>
        <taxon>Ixodes</taxon>
    </lineage>
</organism>
<accession>A0A147BFG1</accession>
<keyword evidence="1" id="KW-1133">Transmembrane helix</keyword>
<feature type="non-terminal residue" evidence="2">
    <location>
        <position position="1"/>
    </location>
</feature>
<reference evidence="2" key="1">
    <citation type="journal article" date="2018" name="PLoS Negl. Trop. Dis.">
        <title>Sialome diversity of ticks revealed by RNAseq of single tick salivary glands.</title>
        <authorList>
            <person name="Perner J."/>
            <person name="Kropackova S."/>
            <person name="Kopacek P."/>
            <person name="Ribeiro J.M."/>
        </authorList>
    </citation>
    <scope>NUCLEOTIDE SEQUENCE</scope>
    <source>
        <strain evidence="2">Siblings of single egg batch collected in Ceske Budejovice</strain>
        <tissue evidence="2">Salivary glands</tissue>
    </source>
</reference>
<proteinExistence type="predicted"/>
<feature type="transmembrane region" description="Helical" evidence="1">
    <location>
        <begin position="40"/>
        <end position="60"/>
    </location>
</feature>
<evidence type="ECO:0000313" key="2">
    <source>
        <dbReference type="EMBL" id="JAR89025.1"/>
    </source>
</evidence>
<dbReference type="EMBL" id="GEGO01006379">
    <property type="protein sequence ID" value="JAR89025.1"/>
    <property type="molecule type" value="Transcribed_RNA"/>
</dbReference>
<feature type="non-terminal residue" evidence="2">
    <location>
        <position position="245"/>
    </location>
</feature>
<dbReference type="AlphaFoldDB" id="A0A147BFG1"/>
<keyword evidence="1" id="KW-0812">Transmembrane</keyword>
<name>A0A147BFG1_IXORI</name>
<evidence type="ECO:0000256" key="1">
    <source>
        <dbReference type="SAM" id="Phobius"/>
    </source>
</evidence>
<keyword evidence="1" id="KW-0472">Membrane</keyword>
<sequence length="245" mass="28931">LCFYSSFFYSLRIFFGDLFREHVDSYMMLTALCHNLQDQFFFSCNLCFIIALTLYCPLLVTHGITARFLQWQLFVPLSGKIRWHPYVKFHGMAEHTSSHCCRIAISPHRRHPWHNQVIYGKTRCRFLSLPLSLLSLSLLHSPPVFLLLPPSTQQQLQNCSRHFFGVLKNYLPNLQKKKNAMFRCFSHISYTHSTKNKAPKSNNLKHTFQQRNSCRRQLQHTLYSRLQFFSFSVICCSLNVKWIAE</sequence>